<dbReference type="EMBL" id="JALNTZ010000003">
    <property type="protein sequence ID" value="KAJ3659481.1"/>
    <property type="molecule type" value="Genomic_DNA"/>
</dbReference>
<evidence type="ECO:0000256" key="1">
    <source>
        <dbReference type="ARBA" id="ARBA00004127"/>
    </source>
</evidence>
<organism evidence="12 13">
    <name type="scientific">Zophobas morio</name>
    <dbReference type="NCBI Taxonomy" id="2755281"/>
    <lineage>
        <taxon>Eukaryota</taxon>
        <taxon>Metazoa</taxon>
        <taxon>Ecdysozoa</taxon>
        <taxon>Arthropoda</taxon>
        <taxon>Hexapoda</taxon>
        <taxon>Insecta</taxon>
        <taxon>Pterygota</taxon>
        <taxon>Neoptera</taxon>
        <taxon>Endopterygota</taxon>
        <taxon>Coleoptera</taxon>
        <taxon>Polyphaga</taxon>
        <taxon>Cucujiformia</taxon>
        <taxon>Tenebrionidae</taxon>
        <taxon>Zophobas</taxon>
    </lineage>
</organism>
<feature type="transmembrane region" description="Helical" evidence="9">
    <location>
        <begin position="93"/>
        <end position="113"/>
    </location>
</feature>
<dbReference type="GO" id="GO:0005789">
    <property type="term" value="C:endoplasmic reticulum membrane"/>
    <property type="evidence" value="ECO:0007669"/>
    <property type="project" value="UniProtKB-SubCell"/>
</dbReference>
<evidence type="ECO:0000256" key="5">
    <source>
        <dbReference type="ARBA" id="ARBA00023136"/>
    </source>
</evidence>
<keyword evidence="13" id="KW-1185">Reference proteome</keyword>
<protein>
    <recommendedName>
        <fullName evidence="7 9">Polyprenal reductase</fullName>
        <ecNumber evidence="2 9">1.3.1.94</ecNumber>
    </recommendedName>
</protein>
<keyword evidence="9" id="KW-0256">Endoplasmic reticulum</keyword>
<dbReference type="GO" id="GO:0160198">
    <property type="term" value="F:polyprenal reductase activity"/>
    <property type="evidence" value="ECO:0007669"/>
    <property type="project" value="UniProtKB-EC"/>
</dbReference>
<dbReference type="GO" id="GO:0016095">
    <property type="term" value="P:polyprenol catabolic process"/>
    <property type="evidence" value="ECO:0007669"/>
    <property type="project" value="UniProtKB-UniRule"/>
</dbReference>
<keyword evidence="9" id="KW-0560">Oxidoreductase</keyword>
<dbReference type="PROSITE" id="PS50244">
    <property type="entry name" value="S5A_REDUCTASE"/>
    <property type="match status" value="1"/>
</dbReference>
<evidence type="ECO:0000256" key="7">
    <source>
        <dbReference type="ARBA" id="ARBA00047186"/>
    </source>
</evidence>
<evidence type="ECO:0000256" key="8">
    <source>
        <dbReference type="ARBA" id="ARBA00049427"/>
    </source>
</evidence>
<evidence type="ECO:0000313" key="11">
    <source>
        <dbReference type="EMBL" id="KAJ3643956.1"/>
    </source>
</evidence>
<gene>
    <name evidence="12" type="ORF">Zmor_011169</name>
    <name evidence="11" type="ORF">Zmor_026636</name>
</gene>
<feature type="transmembrane region" description="Helical" evidence="9">
    <location>
        <begin position="234"/>
        <end position="257"/>
    </location>
</feature>
<dbReference type="GO" id="GO:0003865">
    <property type="term" value="F:3-oxo-5-alpha-steroid 4-dehydrogenase activity"/>
    <property type="evidence" value="ECO:0007669"/>
    <property type="project" value="TreeGrafter"/>
</dbReference>
<evidence type="ECO:0000259" key="10">
    <source>
        <dbReference type="Pfam" id="PF02544"/>
    </source>
</evidence>
<dbReference type="Proteomes" id="UP001168821">
    <property type="component" value="Unassembled WGS sequence"/>
</dbReference>
<evidence type="ECO:0000256" key="4">
    <source>
        <dbReference type="ARBA" id="ARBA00022989"/>
    </source>
</evidence>
<comment type="caution">
    <text evidence="12">The sequence shown here is derived from an EMBL/GenBank/DDBJ whole genome shotgun (WGS) entry which is preliminary data.</text>
</comment>
<dbReference type="InterPro" id="IPR039698">
    <property type="entry name" value="Dfg10/SRD5A3"/>
</dbReference>
<keyword evidence="4 9" id="KW-1133">Transmembrane helix</keyword>
<dbReference type="InterPro" id="IPR001104">
    <property type="entry name" value="3-oxo-5_a-steroid_4-DH_C"/>
</dbReference>
<reference evidence="12" key="1">
    <citation type="journal article" date="2023" name="G3 (Bethesda)">
        <title>Whole genome assemblies of Zophobas morio and Tenebrio molitor.</title>
        <authorList>
            <person name="Kaur S."/>
            <person name="Stinson S.A."/>
            <person name="diCenzo G.C."/>
        </authorList>
    </citation>
    <scope>NUCLEOTIDE SEQUENCE</scope>
    <source>
        <strain evidence="11">QUZm001</strain>
        <tissue evidence="12">Head and legs</tissue>
    </source>
</reference>
<dbReference type="GO" id="GO:0006488">
    <property type="term" value="P:dolichol-linked oligosaccharide biosynthetic process"/>
    <property type="evidence" value="ECO:0007669"/>
    <property type="project" value="UniProtKB-UniRule"/>
</dbReference>
<evidence type="ECO:0000256" key="2">
    <source>
        <dbReference type="ARBA" id="ARBA00012522"/>
    </source>
</evidence>
<dbReference type="PANTHER" id="PTHR14624">
    <property type="entry name" value="DFG10 PROTEIN"/>
    <property type="match status" value="1"/>
</dbReference>
<evidence type="ECO:0000256" key="9">
    <source>
        <dbReference type="RuleBase" id="RU367081"/>
    </source>
</evidence>
<accession>A0AA38MK74</accession>
<comment type="catalytic activity">
    <reaction evidence="8 9">
        <text>a di-trans,poly-cis-dolichal + NADP(+) = a di-trans,poly-cis-polyprenal + NADPH + H(+)</text>
        <dbReference type="Rhea" id="RHEA:80727"/>
        <dbReference type="Rhea" id="RHEA-COMP:19536"/>
        <dbReference type="Rhea" id="RHEA-COMP:19537"/>
        <dbReference type="ChEBI" id="CHEBI:15378"/>
        <dbReference type="ChEBI" id="CHEBI:57783"/>
        <dbReference type="ChEBI" id="CHEBI:58349"/>
        <dbReference type="ChEBI" id="CHEBI:231623"/>
        <dbReference type="ChEBI" id="CHEBI:231637"/>
        <dbReference type="EC" id="1.3.1.94"/>
    </reaction>
    <physiologicalReaction direction="right-to-left" evidence="8 9">
        <dbReference type="Rhea" id="RHEA:80729"/>
    </physiologicalReaction>
</comment>
<feature type="transmembrane region" description="Helical" evidence="9">
    <location>
        <begin position="172"/>
        <end position="189"/>
    </location>
</feature>
<comment type="pathway">
    <text evidence="9">Protein modification; protein glycosylation.</text>
</comment>
<sequence>MVLLGTLINIFEPYLPVIIIKTFRYGKFASEGKSALVTNVELPKSYFKHFYLTSAFIYSPIAIYEIVRVFILHGEVSDWHKAILNISCGSERVATISALRVVIATVLLVLQVFRRFHDTHFVSVFSKSATINLGHYLVGMAYYPAVFLIIFSEAPKFAIPFSNDQSNVHLHHLGIMEMCAIILFLWAWYHQYVTSKILGNLRKNTKGDVVSQSYKIPEGDWFNYLSSPHSVAEIIMYTALTLLLANNTGWWYVYAWVLSNQVETILLSHWWYQSHFKNFPVTRKALIPFIY</sequence>
<keyword evidence="9" id="KW-0521">NADP</keyword>
<dbReference type="PANTHER" id="PTHR14624:SF0">
    <property type="entry name" value="POLYPRENOL REDUCTASE"/>
    <property type="match status" value="1"/>
</dbReference>
<comment type="subcellular location">
    <subcellularLocation>
        <location evidence="1">Endomembrane system</location>
        <topology evidence="1">Multi-pass membrane protein</topology>
    </subcellularLocation>
    <subcellularLocation>
        <location evidence="9">Endoplasmic reticulum membrane</location>
    </subcellularLocation>
</comment>
<evidence type="ECO:0000256" key="3">
    <source>
        <dbReference type="ARBA" id="ARBA00022692"/>
    </source>
</evidence>
<name>A0AA38MK74_9CUCU</name>
<evidence type="ECO:0000313" key="13">
    <source>
        <dbReference type="Proteomes" id="UP001168821"/>
    </source>
</evidence>
<dbReference type="AlphaFoldDB" id="A0AA38MK74"/>
<dbReference type="EC" id="1.3.1.94" evidence="2 9"/>
<comment type="similarity">
    <text evidence="6 9">Belongs to the steroid 5-alpha reductase family. Polyprenal reductase subfamily.</text>
</comment>
<proteinExistence type="inferred from homology"/>
<feature type="transmembrane region" description="Helical" evidence="9">
    <location>
        <begin position="133"/>
        <end position="151"/>
    </location>
</feature>
<feature type="transmembrane region" description="Helical" evidence="9">
    <location>
        <begin position="50"/>
        <end position="72"/>
    </location>
</feature>
<dbReference type="EMBL" id="JALNTZ010000008">
    <property type="protein sequence ID" value="KAJ3643956.1"/>
    <property type="molecule type" value="Genomic_DNA"/>
</dbReference>
<dbReference type="GO" id="GO:0102389">
    <property type="term" value="F:polyprenol reductase activity"/>
    <property type="evidence" value="ECO:0007669"/>
    <property type="project" value="UniProtKB-UniRule"/>
</dbReference>
<keyword evidence="3 9" id="KW-0812">Transmembrane</keyword>
<comment type="function">
    <text evidence="9">Plays a key role in early steps of protein N-linked glycosylation by being involved in the conversion of polyprenol into dolichol. Acts as a polyprenal reductase that mediates the reduction of polyprenal into dolichal in a NADP-dependent mechanism. Dolichols are required for the synthesis of dolichol-linked monosaccharides and the oligosaccharide precursor used for N-glycosylation.</text>
</comment>
<keyword evidence="5 9" id="KW-0472">Membrane</keyword>
<dbReference type="Pfam" id="PF02544">
    <property type="entry name" value="Steroid_dh"/>
    <property type="match status" value="1"/>
</dbReference>
<evidence type="ECO:0000256" key="6">
    <source>
        <dbReference type="ARBA" id="ARBA00046320"/>
    </source>
</evidence>
<feature type="domain" description="3-oxo-5-alpha-steroid 4-dehydrogenase C-terminal" evidence="10">
    <location>
        <begin position="178"/>
        <end position="291"/>
    </location>
</feature>
<evidence type="ECO:0000313" key="12">
    <source>
        <dbReference type="EMBL" id="KAJ3659481.1"/>
    </source>
</evidence>